<reference evidence="2 3" key="1">
    <citation type="journal article" date="2023" name="Genome Announc.">
        <title>Pan-Genome Analyses of the Genus Cohnella and Proposal of the Novel Species Cohnella silvisoli sp. nov., Isolated from Forest Soil.</title>
        <authorList>
            <person name="Wang C."/>
            <person name="Mao L."/>
            <person name="Bao G."/>
            <person name="Zhu H."/>
        </authorList>
    </citation>
    <scope>NUCLEOTIDE SEQUENCE [LARGE SCALE GENOMIC DNA]</scope>
    <source>
        <strain evidence="2 3">NL03-T5-1</strain>
    </source>
</reference>
<dbReference type="EMBL" id="JASKHM010000018">
    <property type="protein sequence ID" value="MEQ4486046.1"/>
    <property type="molecule type" value="Genomic_DNA"/>
</dbReference>
<feature type="transmembrane region" description="Helical" evidence="1">
    <location>
        <begin position="15"/>
        <end position="35"/>
    </location>
</feature>
<feature type="transmembrane region" description="Helical" evidence="1">
    <location>
        <begin position="166"/>
        <end position="185"/>
    </location>
</feature>
<evidence type="ECO:0000256" key="1">
    <source>
        <dbReference type="SAM" id="Phobius"/>
    </source>
</evidence>
<comment type="caution">
    <text evidence="2">The sequence shown here is derived from an EMBL/GenBank/DDBJ whole genome shotgun (WGS) entry which is preliminary data.</text>
</comment>
<feature type="transmembrane region" description="Helical" evidence="1">
    <location>
        <begin position="41"/>
        <end position="64"/>
    </location>
</feature>
<keyword evidence="3" id="KW-1185">Reference proteome</keyword>
<feature type="transmembrane region" description="Helical" evidence="1">
    <location>
        <begin position="128"/>
        <end position="154"/>
    </location>
</feature>
<sequence>MGSYIQKDFRLTRTVFFVGIVINILILLLTLFVDANTGDNLYLFIPLAVAVVFHVLYLPTMLFISLRTETDQLHLWLHNPRSASALLLSKVLNGLVMSVVSLVVLYSMAGSLIISRFHLIEAYWTDTWMAGVLIFLHILMISIMIGVWVILLWSIYHALKNRIGRWTWLALLGAVLIPSWIGALFDSSNLYKQLTQWGSLEMNFPTFSIDPILVYTGEYLHHLIVIVGLFYLSAWIIDRKVEV</sequence>
<dbReference type="RefSeq" id="WP_232188953.1">
    <property type="nucleotide sequence ID" value="NZ_JAIOAP010000017.1"/>
</dbReference>
<feature type="transmembrane region" description="Helical" evidence="1">
    <location>
        <begin position="219"/>
        <end position="237"/>
    </location>
</feature>
<keyword evidence="1" id="KW-0472">Membrane</keyword>
<keyword evidence="1" id="KW-0812">Transmembrane</keyword>
<proteinExistence type="predicted"/>
<evidence type="ECO:0008006" key="4">
    <source>
        <dbReference type="Google" id="ProtNLM"/>
    </source>
</evidence>
<accession>A0ABV1L1D2</accession>
<gene>
    <name evidence="2" type="ORF">QJS35_27060</name>
</gene>
<name>A0ABV1L1D2_9BACL</name>
<evidence type="ECO:0000313" key="2">
    <source>
        <dbReference type="EMBL" id="MEQ4486046.1"/>
    </source>
</evidence>
<organism evidence="2 3">
    <name type="scientific">Cohnella silvisoli</name>
    <dbReference type="NCBI Taxonomy" id="2873699"/>
    <lineage>
        <taxon>Bacteria</taxon>
        <taxon>Bacillati</taxon>
        <taxon>Bacillota</taxon>
        <taxon>Bacilli</taxon>
        <taxon>Bacillales</taxon>
        <taxon>Paenibacillaceae</taxon>
        <taxon>Cohnella</taxon>
    </lineage>
</organism>
<feature type="transmembrane region" description="Helical" evidence="1">
    <location>
        <begin position="85"/>
        <end position="108"/>
    </location>
</feature>
<dbReference type="Proteomes" id="UP001493487">
    <property type="component" value="Unassembled WGS sequence"/>
</dbReference>
<evidence type="ECO:0000313" key="3">
    <source>
        <dbReference type="Proteomes" id="UP001493487"/>
    </source>
</evidence>
<keyword evidence="1" id="KW-1133">Transmembrane helix</keyword>
<protein>
    <recommendedName>
        <fullName evidence="4">ABC transporter permease</fullName>
    </recommendedName>
</protein>